<dbReference type="STRING" id="314230.DSM3645_16865"/>
<evidence type="ECO:0000313" key="2">
    <source>
        <dbReference type="EMBL" id="EAQ81843.1"/>
    </source>
</evidence>
<dbReference type="Proteomes" id="UP000004358">
    <property type="component" value="Unassembled WGS sequence"/>
</dbReference>
<comment type="caution">
    <text evidence="2">The sequence shown here is derived from an EMBL/GenBank/DDBJ whole genome shotgun (WGS) entry which is preliminary data.</text>
</comment>
<dbReference type="EMBL" id="AANZ01000003">
    <property type="protein sequence ID" value="EAQ81843.1"/>
    <property type="molecule type" value="Genomic_DNA"/>
</dbReference>
<evidence type="ECO:0000256" key="1">
    <source>
        <dbReference type="SAM" id="MobiDB-lite"/>
    </source>
</evidence>
<dbReference type="AlphaFoldDB" id="A3ZNE8"/>
<accession>A3ZNE8</accession>
<evidence type="ECO:0000313" key="3">
    <source>
        <dbReference type="Proteomes" id="UP000004358"/>
    </source>
</evidence>
<gene>
    <name evidence="2" type="ORF">DSM3645_16865</name>
</gene>
<feature type="region of interest" description="Disordered" evidence="1">
    <location>
        <begin position="68"/>
        <end position="103"/>
    </location>
</feature>
<name>A3ZNE8_9BACT</name>
<organism evidence="2 3">
    <name type="scientific">Blastopirellula marina DSM 3645</name>
    <dbReference type="NCBI Taxonomy" id="314230"/>
    <lineage>
        <taxon>Bacteria</taxon>
        <taxon>Pseudomonadati</taxon>
        <taxon>Planctomycetota</taxon>
        <taxon>Planctomycetia</taxon>
        <taxon>Pirellulales</taxon>
        <taxon>Pirellulaceae</taxon>
        <taxon>Blastopirellula</taxon>
    </lineage>
</organism>
<proteinExistence type="predicted"/>
<reference evidence="2 3" key="1">
    <citation type="submission" date="2006-02" db="EMBL/GenBank/DDBJ databases">
        <authorList>
            <person name="Amann R."/>
            <person name="Ferriera S."/>
            <person name="Johnson J."/>
            <person name="Kravitz S."/>
            <person name="Halpern A."/>
            <person name="Remington K."/>
            <person name="Beeson K."/>
            <person name="Tran B."/>
            <person name="Rogers Y.-H."/>
            <person name="Friedman R."/>
            <person name="Venter J.C."/>
        </authorList>
    </citation>
    <scope>NUCLEOTIDE SEQUENCE [LARGE SCALE GENOMIC DNA]</scope>
    <source>
        <strain evidence="2 3">DSM 3645</strain>
    </source>
</reference>
<dbReference type="HOGENOM" id="CLU_1700815_0_0_0"/>
<protein>
    <submittedName>
        <fullName evidence="2">Uncharacterized protein</fullName>
    </submittedName>
</protein>
<sequence length="154" mass="16506">MPKFPFVVCGCRGKNVAVESTRPLKKNALESSPHCETSHEVVADGVETYFKAEKEGALASWRVLRTRKKTSWSSPHGPLQKNDAESGPLRSHKKVERSGPVRPYSLDLRNRAAKKKVAVRSGSSLFALLAQAGCEAGGVFSAAGEASLVTNGAK</sequence>